<evidence type="ECO:0000259" key="3">
    <source>
        <dbReference type="Pfam" id="PF03184"/>
    </source>
</evidence>
<gene>
    <name evidence="4" type="ORF">CPELLU_LOCUS9995</name>
</gene>
<comment type="caution">
    <text evidence="4">The sequence shown here is derived from an EMBL/GenBank/DDBJ whole genome shotgun (WGS) entry which is preliminary data.</text>
</comment>
<dbReference type="Proteomes" id="UP000789759">
    <property type="component" value="Unassembled WGS sequence"/>
</dbReference>
<evidence type="ECO:0000313" key="5">
    <source>
        <dbReference type="Proteomes" id="UP000789759"/>
    </source>
</evidence>
<keyword evidence="5" id="KW-1185">Reference proteome</keyword>
<feature type="compositionally biased region" description="Basic and acidic residues" evidence="2">
    <location>
        <begin position="452"/>
        <end position="464"/>
    </location>
</feature>
<dbReference type="EMBL" id="CAJVQA010007998">
    <property type="protein sequence ID" value="CAG8665218.1"/>
    <property type="molecule type" value="Genomic_DNA"/>
</dbReference>
<sequence length="477" mass="54769">MLVKPKNKSVQKNSKSRFKTKFKPKIQKNNKAYYLNAIANALEALNNTKHVHKNNNVPNHPGPKTVLSAYKEVQLVGYYHLDLSFHIPQALLEHSLTPNHIWNMDETGFVLFPKIQKVISTKSTCQIHKVLHSNMTDHISVAPTISASGLLEEALADSVMGFTESGYMKEHLYKIYLKHFINSIPPIRLVLLMLNGHTSYINYLYVNFCHENEILLYVLPPYTTHILQLSEISFAKLKNEYNKKYDKLYRKRGELVTKHTFAKVLGPAFAATYTTMAITNAYKAIGIWPFNPNAITPDWLDPSLVTEIYLPISQQIHQTNNNIPPVSELLQSTNTYFSLEEEVASLRKEVKLLKDETSSLKKNYSFIQEELEIFKNLDTYVESETKDSSVQPQKKRKTLLFAQLLTHEESLKELKEANKLAKKKAKAAKQKKEEAIHKKEVAIHKKEMAICEKEAKKQSVNEKSKTKKRTKKQSEVT</sequence>
<name>A0A9N9E9Q0_9GLOM</name>
<feature type="coiled-coil region" evidence="1">
    <location>
        <begin position="336"/>
        <end position="363"/>
    </location>
</feature>
<proteinExistence type="predicted"/>
<evidence type="ECO:0000313" key="4">
    <source>
        <dbReference type="EMBL" id="CAG8665218.1"/>
    </source>
</evidence>
<dbReference type="InterPro" id="IPR004875">
    <property type="entry name" value="DDE_SF_endonuclease_dom"/>
</dbReference>
<dbReference type="GO" id="GO:0003676">
    <property type="term" value="F:nucleic acid binding"/>
    <property type="evidence" value="ECO:0007669"/>
    <property type="project" value="InterPro"/>
</dbReference>
<evidence type="ECO:0000256" key="1">
    <source>
        <dbReference type="SAM" id="Coils"/>
    </source>
</evidence>
<dbReference type="AlphaFoldDB" id="A0A9N9E9Q0"/>
<evidence type="ECO:0000256" key="2">
    <source>
        <dbReference type="SAM" id="MobiDB-lite"/>
    </source>
</evidence>
<feature type="region of interest" description="Disordered" evidence="2">
    <location>
        <begin position="452"/>
        <end position="477"/>
    </location>
</feature>
<reference evidence="4" key="1">
    <citation type="submission" date="2021-06" db="EMBL/GenBank/DDBJ databases">
        <authorList>
            <person name="Kallberg Y."/>
            <person name="Tangrot J."/>
            <person name="Rosling A."/>
        </authorList>
    </citation>
    <scope>NUCLEOTIDE SEQUENCE</scope>
    <source>
        <strain evidence="4">FL966</strain>
    </source>
</reference>
<dbReference type="OrthoDB" id="3439494at2759"/>
<dbReference type="Pfam" id="PF03184">
    <property type="entry name" value="DDE_1"/>
    <property type="match status" value="1"/>
</dbReference>
<keyword evidence="1" id="KW-0175">Coiled coil</keyword>
<organism evidence="4 5">
    <name type="scientific">Cetraspora pellucida</name>
    <dbReference type="NCBI Taxonomy" id="1433469"/>
    <lineage>
        <taxon>Eukaryota</taxon>
        <taxon>Fungi</taxon>
        <taxon>Fungi incertae sedis</taxon>
        <taxon>Mucoromycota</taxon>
        <taxon>Glomeromycotina</taxon>
        <taxon>Glomeromycetes</taxon>
        <taxon>Diversisporales</taxon>
        <taxon>Gigasporaceae</taxon>
        <taxon>Cetraspora</taxon>
    </lineage>
</organism>
<feature type="domain" description="DDE-1" evidence="3">
    <location>
        <begin position="164"/>
        <end position="254"/>
    </location>
</feature>
<protein>
    <submittedName>
        <fullName evidence="4">3446_t:CDS:1</fullName>
    </submittedName>
</protein>
<accession>A0A9N9E9Q0</accession>
<feature type="coiled-coil region" evidence="1">
    <location>
        <begin position="404"/>
        <end position="438"/>
    </location>
</feature>